<feature type="compositionally biased region" description="Acidic residues" evidence="1">
    <location>
        <begin position="226"/>
        <end position="235"/>
    </location>
</feature>
<dbReference type="EMBL" id="GL833138">
    <property type="protein sequence ID" value="EGB05939.1"/>
    <property type="molecule type" value="Genomic_DNA"/>
</dbReference>
<feature type="compositionally biased region" description="Low complexity" evidence="1">
    <location>
        <begin position="524"/>
        <end position="536"/>
    </location>
</feature>
<evidence type="ECO:0000313" key="2">
    <source>
        <dbReference type="EMBL" id="EGB05939.1"/>
    </source>
</evidence>
<dbReference type="InParanoid" id="F0YG51"/>
<dbReference type="RefSeq" id="XP_009039479.1">
    <property type="nucleotide sequence ID" value="XM_009041231.1"/>
</dbReference>
<evidence type="ECO:0000256" key="1">
    <source>
        <dbReference type="SAM" id="MobiDB-lite"/>
    </source>
</evidence>
<feature type="compositionally biased region" description="Basic and acidic residues" evidence="1">
    <location>
        <begin position="245"/>
        <end position="260"/>
    </location>
</feature>
<feature type="compositionally biased region" description="Polar residues" evidence="1">
    <location>
        <begin position="593"/>
        <end position="604"/>
    </location>
</feature>
<accession>F0YG51</accession>
<dbReference type="Proteomes" id="UP000002729">
    <property type="component" value="Unassembled WGS sequence"/>
</dbReference>
<evidence type="ECO:0000313" key="3">
    <source>
        <dbReference type="Proteomes" id="UP000002729"/>
    </source>
</evidence>
<feature type="compositionally biased region" description="Low complexity" evidence="1">
    <location>
        <begin position="563"/>
        <end position="576"/>
    </location>
</feature>
<feature type="region of interest" description="Disordered" evidence="1">
    <location>
        <begin position="214"/>
        <end position="264"/>
    </location>
</feature>
<reference evidence="2 3" key="1">
    <citation type="journal article" date="2011" name="Proc. Natl. Acad. Sci. U.S.A.">
        <title>Niche of harmful alga Aureococcus anophagefferens revealed through ecogenomics.</title>
        <authorList>
            <person name="Gobler C.J."/>
            <person name="Berry D.L."/>
            <person name="Dyhrman S.T."/>
            <person name="Wilhelm S.W."/>
            <person name="Salamov A."/>
            <person name="Lobanov A.V."/>
            <person name="Zhang Y."/>
            <person name="Collier J.L."/>
            <person name="Wurch L.L."/>
            <person name="Kustka A.B."/>
            <person name="Dill B.D."/>
            <person name="Shah M."/>
            <person name="VerBerkmoes N.C."/>
            <person name="Kuo A."/>
            <person name="Terry A."/>
            <person name="Pangilinan J."/>
            <person name="Lindquist E.A."/>
            <person name="Lucas S."/>
            <person name="Paulsen I.T."/>
            <person name="Hattenrath-Lehmann T.K."/>
            <person name="Talmage S.C."/>
            <person name="Walker E.A."/>
            <person name="Koch F."/>
            <person name="Burson A.M."/>
            <person name="Marcoval M.A."/>
            <person name="Tang Y.Z."/>
            <person name="Lecleir G.R."/>
            <person name="Coyne K.J."/>
            <person name="Berg G.M."/>
            <person name="Bertrand E.M."/>
            <person name="Saito M.A."/>
            <person name="Gladyshev V.N."/>
            <person name="Grigoriev I.V."/>
        </authorList>
    </citation>
    <scope>NUCLEOTIDE SEQUENCE [LARGE SCALE GENOMIC DNA]</scope>
    <source>
        <strain evidence="3">CCMP 1984</strain>
    </source>
</reference>
<dbReference type="GeneID" id="20225627"/>
<gene>
    <name evidence="2" type="ORF">AURANDRAFT_66052</name>
</gene>
<feature type="compositionally biased region" description="Acidic residues" evidence="1">
    <location>
        <begin position="665"/>
        <end position="678"/>
    </location>
</feature>
<keyword evidence="3" id="KW-1185">Reference proteome</keyword>
<feature type="region of interest" description="Disordered" evidence="1">
    <location>
        <begin position="176"/>
        <end position="201"/>
    </location>
</feature>
<feature type="region of interest" description="Disordered" evidence="1">
    <location>
        <begin position="524"/>
        <end position="691"/>
    </location>
</feature>
<name>F0YG51_AURAN</name>
<organism evidence="3">
    <name type="scientific">Aureococcus anophagefferens</name>
    <name type="common">Harmful bloom alga</name>
    <dbReference type="NCBI Taxonomy" id="44056"/>
    <lineage>
        <taxon>Eukaryota</taxon>
        <taxon>Sar</taxon>
        <taxon>Stramenopiles</taxon>
        <taxon>Ochrophyta</taxon>
        <taxon>Pelagophyceae</taxon>
        <taxon>Pelagomonadales</taxon>
        <taxon>Pelagomonadaceae</taxon>
        <taxon>Aureococcus</taxon>
    </lineage>
</organism>
<proteinExistence type="predicted"/>
<feature type="compositionally biased region" description="Basic and acidic residues" evidence="1">
    <location>
        <begin position="655"/>
        <end position="664"/>
    </location>
</feature>
<dbReference type="AlphaFoldDB" id="F0YG51"/>
<dbReference type="KEGG" id="aaf:AURANDRAFT_66052"/>
<protein>
    <submittedName>
        <fullName evidence="2">Uncharacterized protein</fullName>
    </submittedName>
</protein>
<sequence length="691" mass="74357">MSDRAIIRLHKRIVFRVNAFAILEQQYQEAQSRDEAQISFTAECPLYGGYKNSEVLAVVRVLLQGEWCMQYTLSYGVEYAGRKMSVYSNTGYHFGDAAEITFWSDVTQQTLRFESESARMVELLVRVGRDLSATDELLREAYKRLPDTGVNVYKRSNANFAHASVEPFLVQYPLIEPPSADDSEGASMRTLFGEPESDSSDDVPIALALTLHRQPRLPRGVAPRDEEQEEDDEDDGHVAARTRSKTPEKKQLASMADKKRAVSTSDDAGSAAECPLTIGMDCVNCEQSGTSLRCITCLMAVCSLCCAAGECINCRDGDKAAAYLSWPYNINLLVAKGIIMNQVRMDANVGAALQHLCETATGFRLCDLSADALTIEIAAGAIMDLERFIRGDGVLTSFWISKFRNYRPTVGSINLGATNEAILIFSDENCIAFCLALCRLVQRGQQFITTQINECLAKAWLLKDNAGAGDSSRVEDHLKFCLAQQQSMIDALNAKAATDAAAKAAAGGSGVAGRGGDSLRPGALGAAARAQSGAPGDPFATLSAAPRAPYVGTHPLRKATPRKAATGAKPADGAPKAKNRPTMAEVPKATRPVSRSTWSSSNPAKATAASASRFVTMPPRSQKKGPGGGSAKPRSKKPRVDYEAIAKAAAAAAVREARRAHQATEEDDDASFESEELCESSSSSSWDGEDE</sequence>
<feature type="compositionally biased region" description="Low complexity" evidence="1">
    <location>
        <begin position="645"/>
        <end position="654"/>
    </location>
</feature>